<reference evidence="1" key="1">
    <citation type="journal article" date="2020" name="mSystems">
        <title>Genome- and Community-Level Interaction Insights into Carbon Utilization and Element Cycling Functions of Hydrothermarchaeota in Hydrothermal Sediment.</title>
        <authorList>
            <person name="Zhou Z."/>
            <person name="Liu Y."/>
            <person name="Xu W."/>
            <person name="Pan J."/>
            <person name="Luo Z.H."/>
            <person name="Li M."/>
        </authorList>
    </citation>
    <scope>NUCLEOTIDE SEQUENCE [LARGE SCALE GENOMIC DNA]</scope>
    <source>
        <strain evidence="1">HyVt-577</strain>
    </source>
</reference>
<dbReference type="EMBL" id="DRQG01000131">
    <property type="protein sequence ID" value="HGY56818.1"/>
    <property type="molecule type" value="Genomic_DNA"/>
</dbReference>
<protein>
    <recommendedName>
        <fullName evidence="2">HEAT repeat domain-containing protein</fullName>
    </recommendedName>
</protein>
<accession>A0A7V4U355</accession>
<sequence>MRSLQDLYDYYLATKPSRGKVKSATTLLIHICKALRVNSPEDVDSAMYHRIPQALDELFYSARHKSIQDKSILAEMIGRYGPKDGWDEAFDILLDDHDENLRQFTLYALQYIGRSEAELVLPYINRYRKSSDPLMKNVSANLAGKILCSDGADVLKRSLRRWAEEGDMDYIEEIALSLTKFMGRSNPLEDKQRCDVALSWLKGQFNLKEK</sequence>
<organism evidence="1">
    <name type="scientific">Caldithrix abyssi</name>
    <dbReference type="NCBI Taxonomy" id="187145"/>
    <lineage>
        <taxon>Bacteria</taxon>
        <taxon>Pseudomonadati</taxon>
        <taxon>Calditrichota</taxon>
        <taxon>Calditrichia</taxon>
        <taxon>Calditrichales</taxon>
        <taxon>Calditrichaceae</taxon>
        <taxon>Caldithrix</taxon>
    </lineage>
</organism>
<proteinExistence type="predicted"/>
<name>A0A7V4U355_CALAY</name>
<comment type="caution">
    <text evidence="1">The sequence shown here is derived from an EMBL/GenBank/DDBJ whole genome shotgun (WGS) entry which is preliminary data.</text>
</comment>
<evidence type="ECO:0000313" key="1">
    <source>
        <dbReference type="EMBL" id="HGY56818.1"/>
    </source>
</evidence>
<evidence type="ECO:0008006" key="2">
    <source>
        <dbReference type="Google" id="ProtNLM"/>
    </source>
</evidence>
<dbReference type="AlphaFoldDB" id="A0A7V4U355"/>
<dbReference type="SUPFAM" id="SSF48371">
    <property type="entry name" value="ARM repeat"/>
    <property type="match status" value="1"/>
</dbReference>
<dbReference type="InterPro" id="IPR016024">
    <property type="entry name" value="ARM-type_fold"/>
</dbReference>
<gene>
    <name evidence="1" type="ORF">ENK44_14015</name>
</gene>
<dbReference type="Proteomes" id="UP000885779">
    <property type="component" value="Unassembled WGS sequence"/>
</dbReference>